<dbReference type="InterPro" id="IPR013320">
    <property type="entry name" value="ConA-like_dom_sf"/>
</dbReference>
<evidence type="ECO:0000256" key="3">
    <source>
        <dbReference type="ARBA" id="ARBA00022729"/>
    </source>
</evidence>
<evidence type="ECO:0000313" key="9">
    <source>
        <dbReference type="Proteomes" id="UP000515158"/>
    </source>
</evidence>
<evidence type="ECO:0000256" key="1">
    <source>
        <dbReference type="ARBA" id="ARBA00008781"/>
    </source>
</evidence>
<evidence type="ECO:0000259" key="8">
    <source>
        <dbReference type="PROSITE" id="PS51969"/>
    </source>
</evidence>
<reference evidence="10" key="1">
    <citation type="submission" date="2025-08" db="UniProtKB">
        <authorList>
            <consortium name="RefSeq"/>
        </authorList>
    </citation>
    <scope>IDENTIFICATION</scope>
    <source>
        <tissue evidence="10">Total insect</tissue>
    </source>
</reference>
<dbReference type="PROSITE" id="PS51257">
    <property type="entry name" value="PROKAR_LIPOPROTEIN"/>
    <property type="match status" value="1"/>
</dbReference>
<keyword evidence="5" id="KW-0325">Glycoprotein</keyword>
<keyword evidence="9" id="KW-1185">Reference proteome</keyword>
<keyword evidence="4" id="KW-0391">Immunity</keyword>
<evidence type="ECO:0000256" key="5">
    <source>
        <dbReference type="ARBA" id="ARBA00023180"/>
    </source>
</evidence>
<dbReference type="RefSeq" id="XP_034239465.1">
    <property type="nucleotide sequence ID" value="XM_034383574.1"/>
</dbReference>
<feature type="compositionally biased region" description="Pro residues" evidence="6">
    <location>
        <begin position="329"/>
        <end position="346"/>
    </location>
</feature>
<evidence type="ECO:0000313" key="10">
    <source>
        <dbReference type="RefSeq" id="XP_034239465.1"/>
    </source>
</evidence>
<comment type="similarity">
    <text evidence="1">Belongs to the insect beta-1,3-glucan binding protein family.</text>
</comment>
<proteinExistence type="inferred from homology"/>
<dbReference type="InterPro" id="IPR035806">
    <property type="entry name" value="GH16_GRP_C"/>
</dbReference>
<feature type="domain" description="CBM39" evidence="8">
    <location>
        <begin position="53"/>
        <end position="153"/>
    </location>
</feature>
<feature type="region of interest" description="Disordered" evidence="6">
    <location>
        <begin position="184"/>
        <end position="349"/>
    </location>
</feature>
<dbReference type="GeneID" id="117644271"/>
<keyword evidence="3" id="KW-0732">Signal</keyword>
<dbReference type="Gene3D" id="2.60.40.2140">
    <property type="entry name" value="Beta-1,3-glucan-recognition protein, N-terminal domain"/>
    <property type="match status" value="1"/>
</dbReference>
<evidence type="ECO:0000256" key="4">
    <source>
        <dbReference type="ARBA" id="ARBA00022859"/>
    </source>
</evidence>
<dbReference type="InterPro" id="IPR043030">
    <property type="entry name" value="BGBP_N_sf"/>
</dbReference>
<dbReference type="CDD" id="cd02179">
    <property type="entry name" value="GH16_beta_GRP"/>
    <property type="match status" value="1"/>
</dbReference>
<dbReference type="PANTHER" id="PTHR10963">
    <property type="entry name" value="GLYCOSYL HYDROLASE-RELATED"/>
    <property type="match status" value="1"/>
</dbReference>
<feature type="domain" description="GH16" evidence="7">
    <location>
        <begin position="478"/>
        <end position="821"/>
    </location>
</feature>
<gene>
    <name evidence="10" type="primary">LOC117644271</name>
</gene>
<dbReference type="InterPro" id="IPR050546">
    <property type="entry name" value="Glycosyl_Hydrlase_16"/>
</dbReference>
<dbReference type="OrthoDB" id="4781at2759"/>
<dbReference type="FunCoup" id="A0A6P8YQ97">
    <property type="interactions" value="38"/>
</dbReference>
<feature type="compositionally biased region" description="Basic and acidic residues" evidence="6">
    <location>
        <begin position="217"/>
        <end position="230"/>
    </location>
</feature>
<accession>A0A6P8YQ97</accession>
<feature type="compositionally biased region" description="Polar residues" evidence="6">
    <location>
        <begin position="372"/>
        <end position="388"/>
    </location>
</feature>
<feature type="compositionally biased region" description="Polar residues" evidence="6">
    <location>
        <begin position="200"/>
        <end position="209"/>
    </location>
</feature>
<dbReference type="AlphaFoldDB" id="A0A6P8YQ97"/>
<dbReference type="GO" id="GO:0004553">
    <property type="term" value="F:hydrolase activity, hydrolyzing O-glycosyl compounds"/>
    <property type="evidence" value="ECO:0007669"/>
    <property type="project" value="InterPro"/>
</dbReference>
<dbReference type="Proteomes" id="UP000515158">
    <property type="component" value="Unplaced"/>
</dbReference>
<dbReference type="Pfam" id="PF00722">
    <property type="entry name" value="Glyco_hydro_16"/>
    <property type="match status" value="1"/>
</dbReference>
<keyword evidence="2" id="KW-0399">Innate immunity</keyword>
<evidence type="ECO:0000259" key="7">
    <source>
        <dbReference type="PROSITE" id="PS51762"/>
    </source>
</evidence>
<feature type="region of interest" description="Disordered" evidence="6">
    <location>
        <begin position="362"/>
        <end position="471"/>
    </location>
</feature>
<dbReference type="GO" id="GO:0005975">
    <property type="term" value="P:carbohydrate metabolic process"/>
    <property type="evidence" value="ECO:0007669"/>
    <property type="project" value="InterPro"/>
</dbReference>
<evidence type="ECO:0000256" key="6">
    <source>
        <dbReference type="SAM" id="MobiDB-lite"/>
    </source>
</evidence>
<feature type="compositionally biased region" description="Polar residues" evidence="6">
    <location>
        <begin position="236"/>
        <end position="246"/>
    </location>
</feature>
<name>A0A6P8YQ97_THRPL</name>
<dbReference type="KEGG" id="tpal:117644271"/>
<dbReference type="SUPFAM" id="SSF49899">
    <property type="entry name" value="Concanavalin A-like lectins/glucanases"/>
    <property type="match status" value="1"/>
</dbReference>
<protein>
    <submittedName>
        <fullName evidence="10">Beta-1,3-glucan-binding protein 1-like isoform X1</fullName>
    </submittedName>
</protein>
<dbReference type="GO" id="GO:0045087">
    <property type="term" value="P:innate immune response"/>
    <property type="evidence" value="ECO:0007669"/>
    <property type="project" value="UniProtKB-KW"/>
</dbReference>
<dbReference type="PROSITE" id="PS51762">
    <property type="entry name" value="GH16_2"/>
    <property type="match status" value="1"/>
</dbReference>
<dbReference type="Gene3D" id="2.60.120.200">
    <property type="match status" value="1"/>
</dbReference>
<feature type="compositionally biased region" description="Pro residues" evidence="6">
    <location>
        <begin position="257"/>
        <end position="284"/>
    </location>
</feature>
<evidence type="ECO:0000256" key="2">
    <source>
        <dbReference type="ARBA" id="ARBA00022588"/>
    </source>
</evidence>
<dbReference type="Pfam" id="PF15886">
    <property type="entry name" value="CBM39"/>
    <property type="match status" value="1"/>
</dbReference>
<dbReference type="PROSITE" id="PS51969">
    <property type="entry name" value="CBM39"/>
    <property type="match status" value="1"/>
</dbReference>
<dbReference type="InterPro" id="IPR000757">
    <property type="entry name" value="Beta-glucanase-like"/>
</dbReference>
<organism evidence="10">
    <name type="scientific">Thrips palmi</name>
    <name type="common">Melon thrips</name>
    <dbReference type="NCBI Taxonomy" id="161013"/>
    <lineage>
        <taxon>Eukaryota</taxon>
        <taxon>Metazoa</taxon>
        <taxon>Ecdysozoa</taxon>
        <taxon>Arthropoda</taxon>
        <taxon>Hexapoda</taxon>
        <taxon>Insecta</taxon>
        <taxon>Pterygota</taxon>
        <taxon>Neoptera</taxon>
        <taxon>Paraneoptera</taxon>
        <taxon>Thysanoptera</taxon>
        <taxon>Terebrantia</taxon>
        <taxon>Thripoidea</taxon>
        <taxon>Thripidae</taxon>
        <taxon>Thrips</taxon>
    </lineage>
</organism>
<dbReference type="PANTHER" id="PTHR10963:SF60">
    <property type="entry name" value="GRAM-NEGATIVE BACTERIA-BINDING PROTEIN 1-RELATED"/>
    <property type="match status" value="1"/>
</dbReference>
<sequence length="821" mass="90013">MPPRAVTERPAAPRRRAAPGVNTSLLACCACFPTCLLLFLASASVVTVAAQDVDVPVPTFEAFHPKGLRVSIPDIDGLEIFAFHGNVNKPLHNLEAGEMSVDVTAKKAGRWEYFNENRRLKAGDVINYWVWIQVDRKGYQRLGLSHRITELVPLGVDSQSNALRPEARPVLTMSLEDLLESLQGQQGGQSGQGASDLESRPTQQTQLQEQYRPRPQRPSESRPRPQRPSESRPSNPYDSRPSTGGSWSPGGESTEYRPPPGDYRPPPGDYRPPPGDYRPPPGDYRPPAGGNRPPPDEYRPPAGGNRPPPDEYRPKPSEYRPPGSHYGARPPPPPTYNHEYPPPPPVAATVVHVSHVQHNHHVGFASGEDNHGQGQERPTNNVYPSQPNYPVDRPTQPTHQGLERPTTGPTDYEPTLAAVSPTTWWQGGSNQGGDQGANQGAVPAGLPLTPGDRVSEPPPAARPGRPTGPTHTCELSATHVNGRPACKGEVVFEENWNSLDRRKWSHEVKISGSPDFEFCIYAQHPENTFVKNGWLHLKASLTNDKYGDDFVRKGNLQLEGCTAGPLNSESCSREAMFSYILPPVVASRLTTKNSFSFKYGKVEVRARLPRGDWMYPEVWLQPLREEYGAGLASGRIHLAMARGNTKLQGPAPGRQDISGRELAVGVLAGGKGTGSADARKKFFTKRNDVGHWGADFHNYSLLWTPDTLAFSVDGVELGVARPEEVGGLLRGQDNEGDDPWSHGSKIAPFDKEFYISLGLAVGGIHAFPDGCRSGNHDKPWKNTAAKAMLSFWNAREVWHSTWNGQQAELLVESVRVTALNN</sequence>
<dbReference type="InterPro" id="IPR031756">
    <property type="entry name" value="BGBP_N"/>
</dbReference>
<feature type="compositionally biased region" description="Basic and acidic residues" evidence="6">
    <location>
        <begin position="308"/>
        <end position="318"/>
    </location>
</feature>
<dbReference type="InParanoid" id="A0A6P8YQ97"/>
<dbReference type="GO" id="GO:0030246">
    <property type="term" value="F:carbohydrate binding"/>
    <property type="evidence" value="ECO:0007669"/>
    <property type="project" value="InterPro"/>
</dbReference>